<sequence>MRKIKKEYCYLIFVILIIICVFQYGIFKICGFTMYPDEFGYWASAAKAVGYDWSEVAAMGSYYSFGYSLLLIPILKIFTGGVDAYRAAITVNMALMCAGFLLLWCSTGRLFPEISHIKRIFISGIAVFYPAWIFYMQMTLAEALLMFLFAALTYLFIRFIQRPQTGIGVLLAICLVYMYSVHMRSVGIAIAGVFTLLLWGLTDPAKKKVMLVAVGVMALAGLTVVIMKKNVLVSVFAGADAEKLATNDYTSQAWKIREILTPYGFLIFVKEIIAKIFYLGMASYGIVYWALGWCIKKTFHLIKIFAGKKKCIVEVKHWIAVFLLLSFAGEVMICSIYMHGSAKIDCLIYGRYVEFIVPVLIVIGMAVMLQSRWLFPVTLAMGSLSGLMLFLILSVIEKENMEGMRGYFVVGLSYLLDEDNFAPDSFFRNAWILGFFFMILVAGMIRASINIRNAEWLLGIIMVTEAALGLLVSARYTYKVNEVSFVDLIIAEKILENSSAETKVVYLDEGAPEFIDFQQMQLPNIPIHVIKDEAAKTEELGDYLIVCRDTKRKEDFESIYDKHIEANTFILYYHSDLAPRRNEENDEKN</sequence>
<dbReference type="Proteomes" id="UP001154420">
    <property type="component" value="Unassembled WGS sequence"/>
</dbReference>
<feature type="transmembrane region" description="Helical" evidence="1">
    <location>
        <begin position="7"/>
        <end position="27"/>
    </location>
</feature>
<gene>
    <name evidence="2" type="ORF">D5281_08795</name>
</gene>
<feature type="transmembrane region" description="Helical" evidence="1">
    <location>
        <begin position="84"/>
        <end position="105"/>
    </location>
</feature>
<reference evidence="2" key="1">
    <citation type="submission" date="2018-09" db="EMBL/GenBank/DDBJ databases">
        <title>Murine metabolic-syndrome-specific gut microbial biobank.</title>
        <authorList>
            <person name="Liu C."/>
        </authorList>
    </citation>
    <scope>NUCLEOTIDE SEQUENCE</scope>
    <source>
        <strain evidence="2">D42-62</strain>
    </source>
</reference>
<evidence type="ECO:0000313" key="2">
    <source>
        <dbReference type="EMBL" id="NBJ92688.1"/>
    </source>
</evidence>
<feature type="transmembrane region" description="Helical" evidence="1">
    <location>
        <begin position="374"/>
        <end position="396"/>
    </location>
</feature>
<feature type="transmembrane region" description="Helical" evidence="1">
    <location>
        <begin position="430"/>
        <end position="449"/>
    </location>
</feature>
<feature type="transmembrane region" description="Helical" evidence="1">
    <location>
        <begin position="186"/>
        <end position="202"/>
    </location>
</feature>
<feature type="transmembrane region" description="Helical" evidence="1">
    <location>
        <begin position="350"/>
        <end position="369"/>
    </location>
</feature>
<evidence type="ECO:0000313" key="3">
    <source>
        <dbReference type="Proteomes" id="UP001154420"/>
    </source>
</evidence>
<evidence type="ECO:0000256" key="1">
    <source>
        <dbReference type="SAM" id="Phobius"/>
    </source>
</evidence>
<feature type="transmembrane region" description="Helical" evidence="1">
    <location>
        <begin position="272"/>
        <end position="295"/>
    </location>
</feature>
<dbReference type="AlphaFoldDB" id="A0A9X5BF74"/>
<proteinExistence type="predicted"/>
<feature type="transmembrane region" description="Helical" evidence="1">
    <location>
        <begin position="209"/>
        <end position="227"/>
    </location>
</feature>
<feature type="transmembrane region" description="Helical" evidence="1">
    <location>
        <begin position="456"/>
        <end position="478"/>
    </location>
</feature>
<comment type="caution">
    <text evidence="2">The sequence shown here is derived from an EMBL/GenBank/DDBJ whole genome shotgun (WGS) entry which is preliminary data.</text>
</comment>
<feature type="transmembrane region" description="Helical" evidence="1">
    <location>
        <begin position="315"/>
        <end position="338"/>
    </location>
</feature>
<organism evidence="2 3">
    <name type="scientific">Parablautia muri</name>
    <dbReference type="NCBI Taxonomy" id="2320879"/>
    <lineage>
        <taxon>Bacteria</taxon>
        <taxon>Bacillati</taxon>
        <taxon>Bacillota</taxon>
        <taxon>Clostridia</taxon>
        <taxon>Lachnospirales</taxon>
        <taxon>Lachnospiraceae</taxon>
        <taxon>Parablautia</taxon>
    </lineage>
</organism>
<accession>A0A9X5BF74</accession>
<feature type="transmembrane region" description="Helical" evidence="1">
    <location>
        <begin position="140"/>
        <end position="157"/>
    </location>
</feature>
<keyword evidence="1" id="KW-0472">Membrane</keyword>
<keyword evidence="3" id="KW-1185">Reference proteome</keyword>
<dbReference type="EMBL" id="QZDT01000011">
    <property type="protein sequence ID" value="NBJ92688.1"/>
    <property type="molecule type" value="Genomic_DNA"/>
</dbReference>
<protein>
    <submittedName>
        <fullName evidence="2">Uncharacterized protein</fullName>
    </submittedName>
</protein>
<name>A0A9X5BF74_9FIRM</name>
<keyword evidence="1" id="KW-1133">Transmembrane helix</keyword>
<keyword evidence="1" id="KW-0812">Transmembrane</keyword>
<feature type="transmembrane region" description="Helical" evidence="1">
    <location>
        <begin position="117"/>
        <end position="134"/>
    </location>
</feature>